<feature type="compositionally biased region" description="Basic and acidic residues" evidence="1">
    <location>
        <begin position="75"/>
        <end position="85"/>
    </location>
</feature>
<gene>
    <name evidence="2" type="ORF">SAMN05421803_11785</name>
</gene>
<evidence type="ECO:0000313" key="2">
    <source>
        <dbReference type="EMBL" id="SHK31165.1"/>
    </source>
</evidence>
<dbReference type="STRING" id="758803.SAMN05421803_11785"/>
<keyword evidence="3" id="KW-1185">Reference proteome</keyword>
<name>A0A1M6RFB1_9ACTN</name>
<protein>
    <submittedName>
        <fullName evidence="2">Uncharacterized protein</fullName>
    </submittedName>
</protein>
<dbReference type="EMBL" id="FQZK01000017">
    <property type="protein sequence ID" value="SHK31165.1"/>
    <property type="molecule type" value="Genomic_DNA"/>
</dbReference>
<dbReference type="AlphaFoldDB" id="A0A1M6RFB1"/>
<proteinExistence type="predicted"/>
<sequence>MPRPGSQTDRGGGGAPGPARPEEDAVFHEALFQVPRPPLTEEDVRRIGHRAEALRRSRRERRARLGAWLRPVRHRREDAPRGRAA</sequence>
<organism evidence="2 3">
    <name type="scientific">Nocardiopsis flavescens</name>
    <dbReference type="NCBI Taxonomy" id="758803"/>
    <lineage>
        <taxon>Bacteria</taxon>
        <taxon>Bacillati</taxon>
        <taxon>Actinomycetota</taxon>
        <taxon>Actinomycetes</taxon>
        <taxon>Streptosporangiales</taxon>
        <taxon>Nocardiopsidaceae</taxon>
        <taxon>Nocardiopsis</taxon>
    </lineage>
</organism>
<reference evidence="2 3" key="1">
    <citation type="submission" date="2016-11" db="EMBL/GenBank/DDBJ databases">
        <authorList>
            <person name="Jaros S."/>
            <person name="Januszkiewicz K."/>
            <person name="Wedrychowicz H."/>
        </authorList>
    </citation>
    <scope>NUCLEOTIDE SEQUENCE [LARGE SCALE GENOMIC DNA]</scope>
    <source>
        <strain evidence="2 3">CGMCC 4.5723</strain>
    </source>
</reference>
<evidence type="ECO:0000313" key="3">
    <source>
        <dbReference type="Proteomes" id="UP000184452"/>
    </source>
</evidence>
<accession>A0A1M6RFB1</accession>
<feature type="region of interest" description="Disordered" evidence="1">
    <location>
        <begin position="1"/>
        <end position="23"/>
    </location>
</feature>
<dbReference type="Proteomes" id="UP000184452">
    <property type="component" value="Unassembled WGS sequence"/>
</dbReference>
<feature type="region of interest" description="Disordered" evidence="1">
    <location>
        <begin position="55"/>
        <end position="85"/>
    </location>
</feature>
<evidence type="ECO:0000256" key="1">
    <source>
        <dbReference type="SAM" id="MobiDB-lite"/>
    </source>
</evidence>